<evidence type="ECO:0000313" key="5">
    <source>
        <dbReference type="Proteomes" id="UP000278085"/>
    </source>
</evidence>
<feature type="domain" description="Response regulatory" evidence="3">
    <location>
        <begin position="6"/>
        <end position="123"/>
    </location>
</feature>
<dbReference type="SUPFAM" id="SSF52172">
    <property type="entry name" value="CheY-like"/>
    <property type="match status" value="1"/>
</dbReference>
<dbReference type="InterPro" id="IPR050595">
    <property type="entry name" value="Bact_response_regulator"/>
</dbReference>
<name>A0A430HKW4_9BURK</name>
<dbReference type="AlphaFoldDB" id="A0A430HKW4"/>
<dbReference type="PROSITE" id="PS50110">
    <property type="entry name" value="RESPONSE_REGULATORY"/>
    <property type="match status" value="1"/>
</dbReference>
<reference evidence="4 5" key="1">
    <citation type="submission" date="2018-12" db="EMBL/GenBank/DDBJ databases">
        <authorList>
            <person name="Yang E."/>
        </authorList>
    </citation>
    <scope>NUCLEOTIDE SEQUENCE [LARGE SCALE GENOMIC DNA]</scope>
    <source>
        <strain evidence="4 5">SOD</strain>
    </source>
</reference>
<keyword evidence="1 2" id="KW-0597">Phosphoprotein</keyword>
<evidence type="ECO:0000259" key="3">
    <source>
        <dbReference type="PROSITE" id="PS50110"/>
    </source>
</evidence>
<feature type="modified residue" description="4-aspartylphosphate" evidence="2">
    <location>
        <position position="56"/>
    </location>
</feature>
<dbReference type="InterPro" id="IPR001789">
    <property type="entry name" value="Sig_transdc_resp-reg_receiver"/>
</dbReference>
<dbReference type="SMART" id="SM00448">
    <property type="entry name" value="REC"/>
    <property type="match status" value="1"/>
</dbReference>
<keyword evidence="5" id="KW-1185">Reference proteome</keyword>
<dbReference type="Gene3D" id="3.40.50.2300">
    <property type="match status" value="1"/>
</dbReference>
<dbReference type="GO" id="GO:0000160">
    <property type="term" value="P:phosphorelay signal transduction system"/>
    <property type="evidence" value="ECO:0007669"/>
    <property type="project" value="InterPro"/>
</dbReference>
<dbReference type="OrthoDB" id="9800897at2"/>
<gene>
    <name evidence="4" type="ORF">EJB06_14365</name>
</gene>
<organism evidence="4 5">
    <name type="scientific">Massilia atriviolacea</name>
    <dbReference type="NCBI Taxonomy" id="2495579"/>
    <lineage>
        <taxon>Bacteria</taxon>
        <taxon>Pseudomonadati</taxon>
        <taxon>Pseudomonadota</taxon>
        <taxon>Betaproteobacteria</taxon>
        <taxon>Burkholderiales</taxon>
        <taxon>Oxalobacteraceae</taxon>
        <taxon>Telluria group</taxon>
        <taxon>Massilia</taxon>
    </lineage>
</organism>
<evidence type="ECO:0000256" key="2">
    <source>
        <dbReference type="PROSITE-ProRule" id="PRU00169"/>
    </source>
</evidence>
<dbReference type="PANTHER" id="PTHR44591:SF3">
    <property type="entry name" value="RESPONSE REGULATORY DOMAIN-CONTAINING PROTEIN"/>
    <property type="match status" value="1"/>
</dbReference>
<accession>A0A430HKW4</accession>
<evidence type="ECO:0000313" key="4">
    <source>
        <dbReference type="EMBL" id="RSZ58154.1"/>
    </source>
</evidence>
<evidence type="ECO:0000256" key="1">
    <source>
        <dbReference type="ARBA" id="ARBA00022553"/>
    </source>
</evidence>
<dbReference type="CDD" id="cd17552">
    <property type="entry name" value="REC_RR468-like"/>
    <property type="match status" value="1"/>
</dbReference>
<dbReference type="RefSeq" id="WP_126074727.1">
    <property type="nucleotide sequence ID" value="NZ_CP051166.1"/>
</dbReference>
<dbReference type="EMBL" id="RXLQ01000007">
    <property type="protein sequence ID" value="RSZ58154.1"/>
    <property type="molecule type" value="Genomic_DNA"/>
</dbReference>
<sequence length="128" mass="13819">MPELSLLLYVEDDPDIQTVAQMALEMVGGFTLRTCSSGREALQAAAECRPDLLLLDVMMPGMDGPTTLAELRKLPNTGSTPVIFMTAKVQAGEVAHYRSLGAIGVIAKPFDPMQLPVQVKALWDEAMT</sequence>
<dbReference type="Proteomes" id="UP000278085">
    <property type="component" value="Unassembled WGS sequence"/>
</dbReference>
<dbReference type="Pfam" id="PF00072">
    <property type="entry name" value="Response_reg"/>
    <property type="match status" value="1"/>
</dbReference>
<proteinExistence type="predicted"/>
<protein>
    <submittedName>
        <fullName evidence="4">Response regulator</fullName>
    </submittedName>
</protein>
<dbReference type="PANTHER" id="PTHR44591">
    <property type="entry name" value="STRESS RESPONSE REGULATOR PROTEIN 1"/>
    <property type="match status" value="1"/>
</dbReference>
<dbReference type="InterPro" id="IPR011006">
    <property type="entry name" value="CheY-like_superfamily"/>
</dbReference>
<comment type="caution">
    <text evidence="4">The sequence shown here is derived from an EMBL/GenBank/DDBJ whole genome shotgun (WGS) entry which is preliminary data.</text>
</comment>